<dbReference type="InterPro" id="IPR016162">
    <property type="entry name" value="Ald_DH_N"/>
</dbReference>
<dbReference type="SUPFAM" id="SSF53720">
    <property type="entry name" value="ALDH-like"/>
    <property type="match status" value="1"/>
</dbReference>
<reference evidence="6" key="2">
    <citation type="journal article" date="2015" name="Gigascience">
        <title>Reconstructing a comprehensive transcriptome assembly of a white-pupal translocated strain of the pest fruit fly Bactrocera cucurbitae.</title>
        <authorList>
            <person name="Sim S.B."/>
            <person name="Calla B."/>
            <person name="Hall B."/>
            <person name="DeRego T."/>
            <person name="Geib S.M."/>
        </authorList>
    </citation>
    <scope>NUCLEOTIDE SEQUENCE</scope>
</reference>
<dbReference type="InterPro" id="IPR015590">
    <property type="entry name" value="Aldehyde_DH_dom"/>
</dbReference>
<comment type="similarity">
    <text evidence="1 4">Belongs to the aldehyde dehydrogenase family.</text>
</comment>
<evidence type="ECO:0000256" key="1">
    <source>
        <dbReference type="ARBA" id="ARBA00009986"/>
    </source>
</evidence>
<dbReference type="AlphaFoldDB" id="A0A0A1WG12"/>
<evidence type="ECO:0000256" key="2">
    <source>
        <dbReference type="ARBA" id="ARBA00023002"/>
    </source>
</evidence>
<sequence>MANPNQTPKYTKLFINNEFVDAVSGKKFPTNNPANGKLIAQVAEGDKADVDLAVAAAKKAFHRNSEWRKLSPLQRTELINKLCDLMERDKSILASLETQDNGKPYADSVFDIDIAIMTFKYYAGWTDKFFGDTIPGGDFIVQTRKEPVGVVGQIIPWNYPILMLSWKWAPALAVGCTIVLKPAEQTPLTALHLAALAKEAGFPAGVINVIPGYGPTAGAALANHHDVQKVVFTGSVDIGRIVMHAAAQSNLKRVTLELGGKSPVVVFDDADIDLAVDITHEALFANHGQSCCAGSRTYVHEKIYDKFVAKAVAAAKARKVGDPFDESVKQGPQIDEEMMNKVLGYIESGKQEGAKLQCGGKRVGNVGYFIEPTVFSDVTDKMRIAQEEIFGPVLSIFKFSNIEEIIDRANDVEYGLAAGVITNDINKATKFVNNVNAGSVWINCYDAVLPQTPFGGYKQSGIGRELGKDGLDSYLETKTITMKLV</sequence>
<dbReference type="InterPro" id="IPR016161">
    <property type="entry name" value="Ald_DH/histidinol_DH"/>
</dbReference>
<evidence type="ECO:0000259" key="5">
    <source>
        <dbReference type="Pfam" id="PF00171"/>
    </source>
</evidence>
<dbReference type="InterPro" id="IPR016160">
    <property type="entry name" value="Ald_DH_CS_CYS"/>
</dbReference>
<gene>
    <name evidence="6" type="primary">ALDH2_5</name>
    <name evidence="6" type="ORF">g.21309</name>
</gene>
<dbReference type="Pfam" id="PF00171">
    <property type="entry name" value="Aldedh"/>
    <property type="match status" value="1"/>
</dbReference>
<dbReference type="PROSITE" id="PS00687">
    <property type="entry name" value="ALDEHYDE_DEHYDR_GLU"/>
    <property type="match status" value="1"/>
</dbReference>
<feature type="active site" evidence="3">
    <location>
        <position position="257"/>
    </location>
</feature>
<organism evidence="6">
    <name type="scientific">Zeugodacus cucurbitae</name>
    <name type="common">Melon fruit fly</name>
    <name type="synonym">Bactrocera cucurbitae</name>
    <dbReference type="NCBI Taxonomy" id="28588"/>
    <lineage>
        <taxon>Eukaryota</taxon>
        <taxon>Metazoa</taxon>
        <taxon>Ecdysozoa</taxon>
        <taxon>Arthropoda</taxon>
        <taxon>Hexapoda</taxon>
        <taxon>Insecta</taxon>
        <taxon>Pterygota</taxon>
        <taxon>Neoptera</taxon>
        <taxon>Endopterygota</taxon>
        <taxon>Diptera</taxon>
        <taxon>Brachycera</taxon>
        <taxon>Muscomorpha</taxon>
        <taxon>Tephritoidea</taxon>
        <taxon>Tephritidae</taxon>
        <taxon>Zeugodacus</taxon>
        <taxon>Zeugodacus</taxon>
    </lineage>
</organism>
<dbReference type="GO" id="GO:0016620">
    <property type="term" value="F:oxidoreductase activity, acting on the aldehyde or oxo group of donors, NAD or NADP as acceptor"/>
    <property type="evidence" value="ECO:0007669"/>
    <property type="project" value="InterPro"/>
</dbReference>
<dbReference type="FunFam" id="3.40.309.10:FF:000001">
    <property type="entry name" value="Mitochondrial aldehyde dehydrogenase 2"/>
    <property type="match status" value="1"/>
</dbReference>
<evidence type="ECO:0000313" key="6">
    <source>
        <dbReference type="EMBL" id="JAC97434.1"/>
    </source>
</evidence>
<dbReference type="PANTHER" id="PTHR11699">
    <property type="entry name" value="ALDEHYDE DEHYDROGENASE-RELATED"/>
    <property type="match status" value="1"/>
</dbReference>
<dbReference type="GeneID" id="105216786"/>
<dbReference type="FunFam" id="3.40.605.10:FF:000026">
    <property type="entry name" value="Aldehyde dehydrogenase, putative"/>
    <property type="match status" value="1"/>
</dbReference>
<proteinExistence type="inferred from homology"/>
<evidence type="ECO:0000256" key="3">
    <source>
        <dbReference type="PROSITE-ProRule" id="PRU10007"/>
    </source>
</evidence>
<protein>
    <submittedName>
        <fullName evidence="6">Aldehyde dehydrogenase, mitochondrial</fullName>
    </submittedName>
</protein>
<accession>A0A0A1WG12</accession>
<evidence type="ECO:0000256" key="4">
    <source>
        <dbReference type="RuleBase" id="RU003345"/>
    </source>
</evidence>
<reference evidence="6" key="1">
    <citation type="submission" date="2014-11" db="EMBL/GenBank/DDBJ databases">
        <authorList>
            <person name="Geib S."/>
        </authorList>
    </citation>
    <scope>NUCLEOTIDE SEQUENCE</scope>
</reference>
<dbReference type="InterPro" id="IPR016163">
    <property type="entry name" value="Ald_DH_C"/>
</dbReference>
<dbReference type="InterPro" id="IPR029510">
    <property type="entry name" value="Ald_DH_CS_GLU"/>
</dbReference>
<dbReference type="FunFam" id="3.40.605.10:FF:000050">
    <property type="entry name" value="Aldehyde dehydrogenase, mitochondrial"/>
    <property type="match status" value="1"/>
</dbReference>
<dbReference type="Gene3D" id="3.40.605.10">
    <property type="entry name" value="Aldehyde Dehydrogenase, Chain A, domain 1"/>
    <property type="match status" value="1"/>
</dbReference>
<dbReference type="OrthoDB" id="310895at2759"/>
<dbReference type="EMBL" id="GBXI01016857">
    <property type="protein sequence ID" value="JAC97434.1"/>
    <property type="molecule type" value="Transcribed_RNA"/>
</dbReference>
<keyword evidence="2 4" id="KW-0560">Oxidoreductase</keyword>
<dbReference type="PROSITE" id="PS00070">
    <property type="entry name" value="ALDEHYDE_DEHYDR_CYS"/>
    <property type="match status" value="1"/>
</dbReference>
<dbReference type="Gene3D" id="3.40.309.10">
    <property type="entry name" value="Aldehyde Dehydrogenase, Chain A, domain 2"/>
    <property type="match status" value="1"/>
</dbReference>
<name>A0A0A1WG12_ZEUCU</name>
<feature type="domain" description="Aldehyde dehydrogenase" evidence="5">
    <location>
        <begin position="20"/>
        <end position="480"/>
    </location>
</feature>